<evidence type="ECO:0000256" key="1">
    <source>
        <dbReference type="SAM" id="MobiDB-lite"/>
    </source>
</evidence>
<feature type="region of interest" description="Disordered" evidence="1">
    <location>
        <begin position="1"/>
        <end position="77"/>
    </location>
</feature>
<dbReference type="AlphaFoldDB" id="A0A3L6RWA7"/>
<dbReference type="Proteomes" id="UP000275267">
    <property type="component" value="Unassembled WGS sequence"/>
</dbReference>
<reference evidence="3" key="1">
    <citation type="journal article" date="2019" name="Nat. Commun.">
        <title>The genome of broomcorn millet.</title>
        <authorList>
            <person name="Zou C."/>
            <person name="Miki D."/>
            <person name="Li D."/>
            <person name="Tang Q."/>
            <person name="Xiao L."/>
            <person name="Rajput S."/>
            <person name="Deng P."/>
            <person name="Jia W."/>
            <person name="Huang R."/>
            <person name="Zhang M."/>
            <person name="Sun Y."/>
            <person name="Hu J."/>
            <person name="Fu X."/>
            <person name="Schnable P.S."/>
            <person name="Li F."/>
            <person name="Zhang H."/>
            <person name="Feng B."/>
            <person name="Zhu X."/>
            <person name="Liu R."/>
            <person name="Schnable J.C."/>
            <person name="Zhu J.-K."/>
            <person name="Zhang H."/>
        </authorList>
    </citation>
    <scope>NUCLEOTIDE SEQUENCE [LARGE SCALE GENOMIC DNA]</scope>
</reference>
<feature type="compositionally biased region" description="Polar residues" evidence="1">
    <location>
        <begin position="66"/>
        <end position="77"/>
    </location>
</feature>
<evidence type="ECO:0000313" key="3">
    <source>
        <dbReference type="Proteomes" id="UP000275267"/>
    </source>
</evidence>
<protein>
    <submittedName>
        <fullName evidence="2">Uncharacterized protein</fullName>
    </submittedName>
</protein>
<comment type="caution">
    <text evidence="2">The sequence shown here is derived from an EMBL/GenBank/DDBJ whole genome shotgun (WGS) entry which is preliminary data.</text>
</comment>
<evidence type="ECO:0000313" key="2">
    <source>
        <dbReference type="EMBL" id="RLN09277.1"/>
    </source>
</evidence>
<accession>A0A3L6RWA7</accession>
<gene>
    <name evidence="2" type="ORF">C2845_PM11G07370</name>
</gene>
<organism evidence="2 3">
    <name type="scientific">Panicum miliaceum</name>
    <name type="common">Proso millet</name>
    <name type="synonym">Broomcorn millet</name>
    <dbReference type="NCBI Taxonomy" id="4540"/>
    <lineage>
        <taxon>Eukaryota</taxon>
        <taxon>Viridiplantae</taxon>
        <taxon>Streptophyta</taxon>
        <taxon>Embryophyta</taxon>
        <taxon>Tracheophyta</taxon>
        <taxon>Spermatophyta</taxon>
        <taxon>Magnoliopsida</taxon>
        <taxon>Liliopsida</taxon>
        <taxon>Poales</taxon>
        <taxon>Poaceae</taxon>
        <taxon>PACMAD clade</taxon>
        <taxon>Panicoideae</taxon>
        <taxon>Panicodae</taxon>
        <taxon>Paniceae</taxon>
        <taxon>Panicinae</taxon>
        <taxon>Panicum</taxon>
        <taxon>Panicum sect. Panicum</taxon>
    </lineage>
</organism>
<name>A0A3L6RWA7_PANMI</name>
<keyword evidence="3" id="KW-1185">Reference proteome</keyword>
<proteinExistence type="predicted"/>
<dbReference type="EMBL" id="PQIB02000007">
    <property type="protein sequence ID" value="RLN09277.1"/>
    <property type="molecule type" value="Genomic_DNA"/>
</dbReference>
<sequence length="77" mass="7647">MRAPSFLASLSPSTFSHPPGTSPFSLEEQADRRQTGRAAEMGGANGKGEQAGLAGGASGWAADQAATASRTGSVEPG</sequence>